<name>A0ABU5H7D2_9BACT</name>
<keyword evidence="2" id="KW-0812">Transmembrane</keyword>
<gene>
    <name evidence="3" type="ORF">SYV04_16300</name>
</gene>
<evidence type="ECO:0000256" key="1">
    <source>
        <dbReference type="SAM" id="MobiDB-lite"/>
    </source>
</evidence>
<sequence length="90" mass="9132">MGVLRVIAVVGGVCILLIVVLTAGSTLMPGTKVRKLFGASPDALAGIEDSKKTRTLAQFQAREALAADAGTDAGTPAPVEAKASPEEQGR</sequence>
<proteinExistence type="predicted"/>
<accession>A0ABU5H7D2</accession>
<feature type="region of interest" description="Disordered" evidence="1">
    <location>
        <begin position="67"/>
        <end position="90"/>
    </location>
</feature>
<dbReference type="RefSeq" id="WP_321546708.1">
    <property type="nucleotide sequence ID" value="NZ_JAXIVS010000005.1"/>
</dbReference>
<feature type="transmembrane region" description="Helical" evidence="2">
    <location>
        <begin position="6"/>
        <end position="27"/>
    </location>
</feature>
<dbReference type="Proteomes" id="UP001291309">
    <property type="component" value="Unassembled WGS sequence"/>
</dbReference>
<feature type="compositionally biased region" description="Low complexity" evidence="1">
    <location>
        <begin position="67"/>
        <end position="78"/>
    </location>
</feature>
<reference evidence="3 4" key="1">
    <citation type="submission" date="2023-12" db="EMBL/GenBank/DDBJ databases">
        <title>the genome sequence of Hyalangium sp. s54d21.</title>
        <authorList>
            <person name="Zhang X."/>
        </authorList>
    </citation>
    <scope>NUCLEOTIDE SEQUENCE [LARGE SCALE GENOMIC DNA]</scope>
    <source>
        <strain evidence="4">s54d21</strain>
    </source>
</reference>
<keyword evidence="2" id="KW-0472">Membrane</keyword>
<keyword evidence="2" id="KW-1133">Transmembrane helix</keyword>
<keyword evidence="4" id="KW-1185">Reference proteome</keyword>
<comment type="caution">
    <text evidence="3">The sequence shown here is derived from an EMBL/GenBank/DDBJ whole genome shotgun (WGS) entry which is preliminary data.</text>
</comment>
<organism evidence="3 4">
    <name type="scientific">Hyalangium rubrum</name>
    <dbReference type="NCBI Taxonomy" id="3103134"/>
    <lineage>
        <taxon>Bacteria</taxon>
        <taxon>Pseudomonadati</taxon>
        <taxon>Myxococcota</taxon>
        <taxon>Myxococcia</taxon>
        <taxon>Myxococcales</taxon>
        <taxon>Cystobacterineae</taxon>
        <taxon>Archangiaceae</taxon>
        <taxon>Hyalangium</taxon>
    </lineage>
</organism>
<protein>
    <submittedName>
        <fullName evidence="3">Uncharacterized protein</fullName>
    </submittedName>
</protein>
<evidence type="ECO:0000256" key="2">
    <source>
        <dbReference type="SAM" id="Phobius"/>
    </source>
</evidence>
<evidence type="ECO:0000313" key="4">
    <source>
        <dbReference type="Proteomes" id="UP001291309"/>
    </source>
</evidence>
<evidence type="ECO:0000313" key="3">
    <source>
        <dbReference type="EMBL" id="MDY7227980.1"/>
    </source>
</evidence>
<dbReference type="EMBL" id="JAXIVS010000005">
    <property type="protein sequence ID" value="MDY7227980.1"/>
    <property type="molecule type" value="Genomic_DNA"/>
</dbReference>